<feature type="chain" id="PRO_5035829508" description="BRO1 domain-containing protein" evidence="1">
    <location>
        <begin position="30"/>
        <end position="318"/>
    </location>
</feature>
<evidence type="ECO:0000313" key="2">
    <source>
        <dbReference type="EMBL" id="KAF6206000.1"/>
    </source>
</evidence>
<dbReference type="Proteomes" id="UP000466442">
    <property type="component" value="Unassembled WGS sequence"/>
</dbReference>
<evidence type="ECO:0000256" key="1">
    <source>
        <dbReference type="SAM" id="SignalP"/>
    </source>
</evidence>
<evidence type="ECO:0008006" key="4">
    <source>
        <dbReference type="Google" id="ProtNLM"/>
    </source>
</evidence>
<gene>
    <name evidence="2" type="ORF">GE061_017224</name>
</gene>
<dbReference type="AlphaFoldDB" id="A0A8S9XA88"/>
<keyword evidence="1" id="KW-0732">Signal</keyword>
<sequence length="318" mass="36380">MWVVVIVHDPHSTMKLLWAAVVVVSLVDAIDKEGFAKKTGFDVLEKKQNVVNLLTYIGNFAKFYLEVAEKVVSVCEQSLPDKPEEFRLIRRPLGDAKQTLHDLGMIPIRQLLLEHKPAAKVKISKEDLEVWQRINEFGYQLAKAGDLLNKSSTNELPLMHYNDRESSKPLAEQKEDYKKAHVMMKYLHLIISSVAQTVYLSKHLPTYLKQHSLIALKTEKGEKAIKTAEENHSRLEKNLYSFSQGYMNALHAMKSMEIKKGNLPVYEHLKNIGLPLAQLSAEIVHLAYGITDPNFTFHSPSEYKKRLESLKDIDVNYQ</sequence>
<comment type="caution">
    <text evidence="2">The sequence shown here is derived from an EMBL/GenBank/DDBJ whole genome shotgun (WGS) entry which is preliminary data.</text>
</comment>
<feature type="signal peptide" evidence="1">
    <location>
        <begin position="1"/>
        <end position="29"/>
    </location>
</feature>
<keyword evidence="3" id="KW-1185">Reference proteome</keyword>
<dbReference type="EMBL" id="WIXP02000008">
    <property type="protein sequence ID" value="KAF6206000.1"/>
    <property type="molecule type" value="Genomic_DNA"/>
</dbReference>
<name>A0A8S9XA88_APOLU</name>
<organism evidence="2 3">
    <name type="scientific">Apolygus lucorum</name>
    <name type="common">Small green plant bug</name>
    <name type="synonym">Lygocoris lucorum</name>
    <dbReference type="NCBI Taxonomy" id="248454"/>
    <lineage>
        <taxon>Eukaryota</taxon>
        <taxon>Metazoa</taxon>
        <taxon>Ecdysozoa</taxon>
        <taxon>Arthropoda</taxon>
        <taxon>Hexapoda</taxon>
        <taxon>Insecta</taxon>
        <taxon>Pterygota</taxon>
        <taxon>Neoptera</taxon>
        <taxon>Paraneoptera</taxon>
        <taxon>Hemiptera</taxon>
        <taxon>Heteroptera</taxon>
        <taxon>Panheteroptera</taxon>
        <taxon>Cimicomorpha</taxon>
        <taxon>Miridae</taxon>
        <taxon>Mirini</taxon>
        <taxon>Apolygus</taxon>
    </lineage>
</organism>
<accession>A0A8S9XA88</accession>
<protein>
    <recommendedName>
        <fullName evidence="4">BRO1 domain-containing protein</fullName>
    </recommendedName>
</protein>
<evidence type="ECO:0000313" key="3">
    <source>
        <dbReference type="Proteomes" id="UP000466442"/>
    </source>
</evidence>
<proteinExistence type="predicted"/>
<reference evidence="2" key="1">
    <citation type="journal article" date="2021" name="Mol. Ecol. Resour.">
        <title>Apolygus lucorum genome provides insights into omnivorousness and mesophyll feeding.</title>
        <authorList>
            <person name="Liu Y."/>
            <person name="Liu H."/>
            <person name="Wang H."/>
            <person name="Huang T."/>
            <person name="Liu B."/>
            <person name="Yang B."/>
            <person name="Yin L."/>
            <person name="Li B."/>
            <person name="Zhang Y."/>
            <person name="Zhang S."/>
            <person name="Jiang F."/>
            <person name="Zhang X."/>
            <person name="Ren Y."/>
            <person name="Wang B."/>
            <person name="Wang S."/>
            <person name="Lu Y."/>
            <person name="Wu K."/>
            <person name="Fan W."/>
            <person name="Wang G."/>
        </authorList>
    </citation>
    <scope>NUCLEOTIDE SEQUENCE</scope>
    <source>
        <strain evidence="2">12Hb</strain>
    </source>
</reference>